<proteinExistence type="predicted"/>
<keyword evidence="13" id="KW-0131">Cell cycle</keyword>
<keyword evidence="18" id="KW-1185">Reference proteome</keyword>
<protein>
    <recommendedName>
        <fullName evidence="3">Zinc finger protein 830</fullName>
    </recommendedName>
    <alternativeName>
        <fullName evidence="14">Coiled-coil domain-containing protein 16</fullName>
    </alternativeName>
</protein>
<feature type="region of interest" description="Disordered" evidence="15">
    <location>
        <begin position="252"/>
        <end position="280"/>
    </location>
</feature>
<comment type="subcellular location">
    <subcellularLocation>
        <location evidence="1">Chromosome</location>
    </subcellularLocation>
    <subcellularLocation>
        <location evidence="2">Nucleus speckle</location>
    </subcellularLocation>
</comment>
<dbReference type="GO" id="GO:0005694">
    <property type="term" value="C:chromosome"/>
    <property type="evidence" value="ECO:0007669"/>
    <property type="project" value="UniProtKB-SubCell"/>
</dbReference>
<dbReference type="SMART" id="SM00451">
    <property type="entry name" value="ZnF_U1"/>
    <property type="match status" value="1"/>
</dbReference>
<dbReference type="GO" id="GO:0051301">
    <property type="term" value="P:cell division"/>
    <property type="evidence" value="ECO:0007669"/>
    <property type="project" value="UniProtKB-KW"/>
</dbReference>
<keyword evidence="9" id="KW-0498">Mitosis</keyword>
<dbReference type="Gene3D" id="3.30.160.60">
    <property type="entry name" value="Classic Zinc Finger"/>
    <property type="match status" value="1"/>
</dbReference>
<dbReference type="FunCoup" id="A0A7M7MZF3">
    <property type="interactions" value="1295"/>
</dbReference>
<dbReference type="OrthoDB" id="77607at2759"/>
<evidence type="ECO:0000256" key="5">
    <source>
        <dbReference type="ARBA" id="ARBA00022473"/>
    </source>
</evidence>
<dbReference type="Proteomes" id="UP000007110">
    <property type="component" value="Unassembled WGS sequence"/>
</dbReference>
<feature type="compositionally biased region" description="Basic and acidic residues" evidence="15">
    <location>
        <begin position="303"/>
        <end position="318"/>
    </location>
</feature>
<evidence type="ECO:0000256" key="7">
    <source>
        <dbReference type="ARBA" id="ARBA00022723"/>
    </source>
</evidence>
<evidence type="ECO:0000313" key="18">
    <source>
        <dbReference type="Proteomes" id="UP000007110"/>
    </source>
</evidence>
<evidence type="ECO:0000256" key="15">
    <source>
        <dbReference type="SAM" id="MobiDB-lite"/>
    </source>
</evidence>
<dbReference type="Pfam" id="PF12171">
    <property type="entry name" value="zf-C2H2_jaz"/>
    <property type="match status" value="1"/>
</dbReference>
<evidence type="ECO:0000256" key="4">
    <source>
        <dbReference type="ARBA" id="ARBA00022454"/>
    </source>
</evidence>
<dbReference type="InParanoid" id="A0A7M7MZF3"/>
<dbReference type="KEGG" id="spu:583668"/>
<feature type="compositionally biased region" description="Acidic residues" evidence="15">
    <location>
        <begin position="133"/>
        <end position="142"/>
    </location>
</feature>
<evidence type="ECO:0000256" key="10">
    <source>
        <dbReference type="ARBA" id="ARBA00022833"/>
    </source>
</evidence>
<dbReference type="EnsemblMetazoa" id="XM_030973042">
    <property type="protein sequence ID" value="XP_030828902"/>
    <property type="gene ID" value="LOC583668"/>
</dbReference>
<dbReference type="GO" id="GO:0044773">
    <property type="term" value="P:mitotic DNA damage checkpoint signaling"/>
    <property type="evidence" value="ECO:0000318"/>
    <property type="project" value="GO_Central"/>
</dbReference>
<evidence type="ECO:0000259" key="16">
    <source>
        <dbReference type="SMART" id="SM00451"/>
    </source>
</evidence>
<evidence type="ECO:0000256" key="14">
    <source>
        <dbReference type="ARBA" id="ARBA00030672"/>
    </source>
</evidence>
<dbReference type="InterPro" id="IPR003604">
    <property type="entry name" value="Matrin/U1-like-C_Znf_C2H2"/>
</dbReference>
<feature type="region of interest" description="Disordered" evidence="15">
    <location>
        <begin position="82"/>
        <end position="233"/>
    </location>
</feature>
<feature type="compositionally biased region" description="Low complexity" evidence="15">
    <location>
        <begin position="158"/>
        <end position="176"/>
    </location>
</feature>
<dbReference type="PANTHER" id="PTHR13278">
    <property type="entry name" value="ZINC FINGER PROTEIN 830"/>
    <property type="match status" value="1"/>
</dbReference>
<name>A0A7M7MZF3_STRPU</name>
<evidence type="ECO:0000256" key="12">
    <source>
        <dbReference type="ARBA" id="ARBA00023242"/>
    </source>
</evidence>
<dbReference type="GO" id="GO:0033260">
    <property type="term" value="P:nuclear DNA replication"/>
    <property type="evidence" value="ECO:0000318"/>
    <property type="project" value="GO_Central"/>
</dbReference>
<dbReference type="GeneID" id="583668"/>
<dbReference type="CTD" id="91603"/>
<organism evidence="17 18">
    <name type="scientific">Strongylocentrotus purpuratus</name>
    <name type="common">Purple sea urchin</name>
    <dbReference type="NCBI Taxonomy" id="7668"/>
    <lineage>
        <taxon>Eukaryota</taxon>
        <taxon>Metazoa</taxon>
        <taxon>Echinodermata</taxon>
        <taxon>Eleutherozoa</taxon>
        <taxon>Echinozoa</taxon>
        <taxon>Echinoidea</taxon>
        <taxon>Euechinoidea</taxon>
        <taxon>Echinacea</taxon>
        <taxon>Camarodonta</taxon>
        <taxon>Echinidea</taxon>
        <taxon>Strongylocentrotidae</taxon>
        <taxon>Strongylocentrotus</taxon>
    </lineage>
</organism>
<evidence type="ECO:0000313" key="17">
    <source>
        <dbReference type="EnsemblMetazoa" id="XP_030828902"/>
    </source>
</evidence>
<dbReference type="GO" id="GO:0005634">
    <property type="term" value="C:nucleus"/>
    <property type="evidence" value="ECO:0000318"/>
    <property type="project" value="GO_Central"/>
</dbReference>
<keyword evidence="8" id="KW-0863">Zinc-finger</keyword>
<feature type="region of interest" description="Disordered" evidence="15">
    <location>
        <begin position="303"/>
        <end position="343"/>
    </location>
</feature>
<dbReference type="GO" id="GO:0033314">
    <property type="term" value="P:mitotic DNA replication checkpoint signaling"/>
    <property type="evidence" value="ECO:0000318"/>
    <property type="project" value="GO_Central"/>
</dbReference>
<dbReference type="RefSeq" id="XP_030828902.1">
    <property type="nucleotide sequence ID" value="XM_030973042.1"/>
</dbReference>
<sequence length="343" mass="38111">MAAPSGRKKVDLRELMRQKKAAKQTSVKRIESPLAKYNNLGQLICVVCNQQVKNEILWTAHLQGKKHKDNVVLLKTGKQAGNKVVSTHPVRSNPLPLSQSTTSAKRKAEPAATAQPVKGILKKPRIGLPYDDSSSDESDNETTQDKLPADFFDNGKGTSSTPRTATSSTSSSQVKSRSNDAIASGLPADFFDSGASSNNVAGEPSGTDGKEDQDQANKPMAEVLPEGFFDDPVKDAKVRKVEVRNTMEEEWEKFQKEMQTQQQVSENLAEEDDEAAQTERNIDEIDEQIQCFAKVETLWDKKDELKSKAEDREKKQDENELDESGDEADFDEFLNWRSKGAYK</sequence>
<dbReference type="OMA" id="KQPPDAQ"/>
<keyword evidence="4" id="KW-0158">Chromosome</keyword>
<evidence type="ECO:0000256" key="9">
    <source>
        <dbReference type="ARBA" id="ARBA00022776"/>
    </source>
</evidence>
<dbReference type="Pfam" id="PF23406">
    <property type="entry name" value="ZNF380_CC"/>
    <property type="match status" value="1"/>
</dbReference>
<dbReference type="GO" id="GO:0005681">
    <property type="term" value="C:spliceosomal complex"/>
    <property type="evidence" value="ECO:0007669"/>
    <property type="project" value="InterPro"/>
</dbReference>
<keyword evidence="7" id="KW-0479">Metal-binding</keyword>
<dbReference type="AlphaFoldDB" id="A0A7M7MZF3"/>
<evidence type="ECO:0000256" key="2">
    <source>
        <dbReference type="ARBA" id="ARBA00004324"/>
    </source>
</evidence>
<reference evidence="18" key="1">
    <citation type="submission" date="2015-02" db="EMBL/GenBank/DDBJ databases">
        <title>Genome sequencing for Strongylocentrotus purpuratus.</title>
        <authorList>
            <person name="Murali S."/>
            <person name="Liu Y."/>
            <person name="Vee V."/>
            <person name="English A."/>
            <person name="Wang M."/>
            <person name="Skinner E."/>
            <person name="Han Y."/>
            <person name="Muzny D.M."/>
            <person name="Worley K.C."/>
            <person name="Gibbs R.A."/>
        </authorList>
    </citation>
    <scope>NUCLEOTIDE SEQUENCE</scope>
</reference>
<feature type="compositionally biased region" description="Polar residues" evidence="15">
    <location>
        <begin position="257"/>
        <end position="266"/>
    </location>
</feature>
<evidence type="ECO:0000256" key="11">
    <source>
        <dbReference type="ARBA" id="ARBA00023054"/>
    </source>
</evidence>
<dbReference type="InterPro" id="IPR040050">
    <property type="entry name" value="ZNF830-like"/>
</dbReference>
<feature type="compositionally biased region" description="Acidic residues" evidence="15">
    <location>
        <begin position="319"/>
        <end position="332"/>
    </location>
</feature>
<dbReference type="GO" id="GO:0016607">
    <property type="term" value="C:nuclear speck"/>
    <property type="evidence" value="ECO:0007669"/>
    <property type="project" value="UniProtKB-SubCell"/>
</dbReference>
<keyword evidence="10" id="KW-0862">Zinc</keyword>
<dbReference type="PANTHER" id="PTHR13278:SF0">
    <property type="entry name" value="ZINC FINGER PROTEIN 830"/>
    <property type="match status" value="1"/>
</dbReference>
<keyword evidence="11" id="KW-0175">Coiled coil</keyword>
<evidence type="ECO:0000256" key="3">
    <source>
        <dbReference type="ARBA" id="ARBA00017358"/>
    </source>
</evidence>
<keyword evidence="5" id="KW-0217">Developmental protein</keyword>
<accession>A0A7M7MZF3</accession>
<dbReference type="GO" id="GO:0003676">
    <property type="term" value="F:nucleic acid binding"/>
    <property type="evidence" value="ECO:0007669"/>
    <property type="project" value="InterPro"/>
</dbReference>
<dbReference type="SUPFAM" id="SSF57667">
    <property type="entry name" value="beta-beta-alpha zinc fingers"/>
    <property type="match status" value="1"/>
</dbReference>
<dbReference type="InterPro" id="IPR036236">
    <property type="entry name" value="Znf_C2H2_sf"/>
</dbReference>
<dbReference type="GO" id="GO:0008270">
    <property type="term" value="F:zinc ion binding"/>
    <property type="evidence" value="ECO:0007669"/>
    <property type="project" value="UniProtKB-KW"/>
</dbReference>
<feature type="domain" description="U1-type" evidence="16">
    <location>
        <begin position="40"/>
        <end position="74"/>
    </location>
</feature>
<dbReference type="InterPro" id="IPR022755">
    <property type="entry name" value="Znf_C2H2_jaz"/>
</dbReference>
<keyword evidence="6" id="KW-0132">Cell division</keyword>
<evidence type="ECO:0000256" key="8">
    <source>
        <dbReference type="ARBA" id="ARBA00022771"/>
    </source>
</evidence>
<dbReference type="InterPro" id="IPR059039">
    <property type="entry name" value="ZNF380_CC"/>
</dbReference>
<evidence type="ECO:0000256" key="1">
    <source>
        <dbReference type="ARBA" id="ARBA00004286"/>
    </source>
</evidence>
<reference evidence="17" key="2">
    <citation type="submission" date="2021-01" db="UniProtKB">
        <authorList>
            <consortium name="EnsemblMetazoa"/>
        </authorList>
    </citation>
    <scope>IDENTIFICATION</scope>
</reference>
<keyword evidence="12" id="KW-0539">Nucleus</keyword>
<evidence type="ECO:0000256" key="6">
    <source>
        <dbReference type="ARBA" id="ARBA00022618"/>
    </source>
</evidence>
<evidence type="ECO:0000256" key="13">
    <source>
        <dbReference type="ARBA" id="ARBA00023306"/>
    </source>
</evidence>